<accession>A0A6J2WMC3</accession>
<evidence type="ECO:0000256" key="18">
    <source>
        <dbReference type="ARBA" id="ARBA00042591"/>
    </source>
</evidence>
<dbReference type="PANTHER" id="PTHR18976:SF1">
    <property type="entry name" value="APOLIPOPROTEIN A-IV"/>
    <property type="match status" value="1"/>
</dbReference>
<evidence type="ECO:0000256" key="12">
    <source>
        <dbReference type="ARBA" id="ARBA00023098"/>
    </source>
</evidence>
<evidence type="ECO:0000256" key="16">
    <source>
        <dbReference type="ARBA" id="ARBA00037735"/>
    </source>
</evidence>
<evidence type="ECO:0000256" key="11">
    <source>
        <dbReference type="ARBA" id="ARBA00023055"/>
    </source>
</evidence>
<dbReference type="OrthoDB" id="9048614at2759"/>
<keyword evidence="6" id="KW-0964">Secreted</keyword>
<evidence type="ECO:0000256" key="8">
    <source>
        <dbReference type="ARBA" id="ARBA00022729"/>
    </source>
</evidence>
<evidence type="ECO:0000256" key="10">
    <source>
        <dbReference type="ARBA" id="ARBA00022850"/>
    </source>
</evidence>
<dbReference type="GO" id="GO:0042157">
    <property type="term" value="P:lipoprotein metabolic process"/>
    <property type="evidence" value="ECO:0007669"/>
    <property type="project" value="InterPro"/>
</dbReference>
<dbReference type="SUPFAM" id="SSF58113">
    <property type="entry name" value="Apolipoprotein A-I"/>
    <property type="match status" value="1"/>
</dbReference>
<evidence type="ECO:0000256" key="6">
    <source>
        <dbReference type="ARBA" id="ARBA00022525"/>
    </source>
</evidence>
<dbReference type="GO" id="GO:0034362">
    <property type="term" value="C:low-density lipoprotein particle"/>
    <property type="evidence" value="ECO:0007669"/>
    <property type="project" value="TreeGrafter"/>
</dbReference>
<keyword evidence="7" id="KW-0153">Cholesterol metabolism</keyword>
<dbReference type="Pfam" id="PF01442">
    <property type="entry name" value="Apolipoprotein"/>
    <property type="match status" value="1"/>
</dbReference>
<gene>
    <name evidence="22" type="primary">LOC115824881</name>
</gene>
<evidence type="ECO:0000256" key="4">
    <source>
        <dbReference type="ARBA" id="ARBA00022448"/>
    </source>
</evidence>
<dbReference type="GO" id="GO:0033700">
    <property type="term" value="P:phospholipid efflux"/>
    <property type="evidence" value="ECO:0007669"/>
    <property type="project" value="TreeGrafter"/>
</dbReference>
<feature type="signal peptide" evidence="20">
    <location>
        <begin position="1"/>
        <end position="26"/>
    </location>
</feature>
<comment type="similarity">
    <text evidence="2">Belongs to the apolipoprotein A1/A4/E family.</text>
</comment>
<keyword evidence="5" id="KW-0162">Chylomicron</keyword>
<dbReference type="AlphaFoldDB" id="A0A6J2WMC3"/>
<evidence type="ECO:0000256" key="7">
    <source>
        <dbReference type="ARBA" id="ARBA00022548"/>
    </source>
</evidence>
<keyword evidence="8 20" id="KW-0732">Signal</keyword>
<dbReference type="GO" id="GO:0055090">
    <property type="term" value="P:acylglycerol homeostasis"/>
    <property type="evidence" value="ECO:0007669"/>
    <property type="project" value="TreeGrafter"/>
</dbReference>
<keyword evidence="13" id="KW-1207">Sterol metabolism</keyword>
<dbReference type="GeneID" id="115824881"/>
<evidence type="ECO:0000256" key="15">
    <source>
        <dbReference type="ARBA" id="ARBA00037506"/>
    </source>
</evidence>
<proteinExistence type="inferred from homology"/>
<evidence type="ECO:0000256" key="5">
    <source>
        <dbReference type="ARBA" id="ARBA00022513"/>
    </source>
</evidence>
<reference evidence="22" key="1">
    <citation type="submission" date="2025-08" db="UniProtKB">
        <authorList>
            <consortium name="RefSeq"/>
        </authorList>
    </citation>
    <scope>IDENTIFICATION</scope>
</reference>
<dbReference type="RefSeq" id="XP_030644466.1">
    <property type="nucleotide sequence ID" value="XM_030788606.1"/>
</dbReference>
<dbReference type="GO" id="GO:0120020">
    <property type="term" value="F:cholesterol transfer activity"/>
    <property type="evidence" value="ECO:0007669"/>
    <property type="project" value="TreeGrafter"/>
</dbReference>
<keyword evidence="4" id="KW-0813">Transport</keyword>
<feature type="chain" id="PRO_5026701794" description="Apolipoprotein A-IV" evidence="20">
    <location>
        <begin position="27"/>
        <end position="333"/>
    </location>
</feature>
<dbReference type="Gene3D" id="1.20.120.20">
    <property type="entry name" value="Apolipoprotein"/>
    <property type="match status" value="2"/>
</dbReference>
<comment type="function">
    <text evidence="16">May have a role in chylomicrons and VLDL secretion and catabolism. Required for efficient activation of lipoprotein lipase by ApoC-II; potent activator of LCAT. Apoa-IV is a major component of HDL and chylomicrons.</text>
</comment>
<dbReference type="FunFam" id="1.20.120.20:FF:000007">
    <property type="entry name" value="Apolipoprotein A-IV a"/>
    <property type="match status" value="1"/>
</dbReference>
<evidence type="ECO:0000256" key="1">
    <source>
        <dbReference type="ARBA" id="ARBA00004613"/>
    </source>
</evidence>
<dbReference type="InParanoid" id="A0A6J2WMC3"/>
<evidence type="ECO:0000256" key="17">
    <source>
        <dbReference type="ARBA" id="ARBA00041197"/>
    </source>
</evidence>
<dbReference type="GO" id="GO:0005543">
    <property type="term" value="F:phospholipid binding"/>
    <property type="evidence" value="ECO:0007669"/>
    <property type="project" value="TreeGrafter"/>
</dbReference>
<name>A0A6J2WMC3_CHACN</name>
<keyword evidence="14" id="KW-0753">Steroid metabolism</keyword>
<dbReference type="Proteomes" id="UP000504632">
    <property type="component" value="Chromosome 12"/>
</dbReference>
<dbReference type="PANTHER" id="PTHR18976">
    <property type="entry name" value="APOLIPOPROTEIN"/>
    <property type="match status" value="1"/>
</dbReference>
<organism evidence="21 22">
    <name type="scientific">Chanos chanos</name>
    <name type="common">Milkfish</name>
    <name type="synonym">Mugil chanos</name>
    <dbReference type="NCBI Taxonomy" id="29144"/>
    <lineage>
        <taxon>Eukaryota</taxon>
        <taxon>Metazoa</taxon>
        <taxon>Chordata</taxon>
        <taxon>Craniata</taxon>
        <taxon>Vertebrata</taxon>
        <taxon>Euteleostomi</taxon>
        <taxon>Actinopterygii</taxon>
        <taxon>Neopterygii</taxon>
        <taxon>Teleostei</taxon>
        <taxon>Ostariophysi</taxon>
        <taxon>Gonorynchiformes</taxon>
        <taxon>Chanidae</taxon>
        <taxon>Chanos</taxon>
    </lineage>
</organism>
<dbReference type="GO" id="GO:0008203">
    <property type="term" value="P:cholesterol metabolic process"/>
    <property type="evidence" value="ECO:0007669"/>
    <property type="project" value="UniProtKB-KW"/>
</dbReference>
<keyword evidence="19" id="KW-0175">Coiled coil</keyword>
<dbReference type="InterPro" id="IPR050163">
    <property type="entry name" value="Apolipoprotein_A1/A4/E"/>
</dbReference>
<evidence type="ECO:0000313" key="21">
    <source>
        <dbReference type="Proteomes" id="UP000504632"/>
    </source>
</evidence>
<keyword evidence="10" id="KW-0345">HDL</keyword>
<dbReference type="GO" id="GO:1903561">
    <property type="term" value="C:extracellular vesicle"/>
    <property type="evidence" value="ECO:0007669"/>
    <property type="project" value="TreeGrafter"/>
</dbReference>
<evidence type="ECO:0000256" key="19">
    <source>
        <dbReference type="SAM" id="Coils"/>
    </source>
</evidence>
<evidence type="ECO:0000256" key="14">
    <source>
        <dbReference type="ARBA" id="ARBA00023221"/>
    </source>
</evidence>
<evidence type="ECO:0000256" key="20">
    <source>
        <dbReference type="SAM" id="SignalP"/>
    </source>
</evidence>
<feature type="coiled-coil region" evidence="19">
    <location>
        <begin position="170"/>
        <end position="201"/>
    </location>
</feature>
<dbReference type="InterPro" id="IPR000074">
    <property type="entry name" value="ApoA_E"/>
</dbReference>
<protein>
    <recommendedName>
        <fullName evidence="17">Apolipoprotein A-IV</fullName>
    </recommendedName>
    <alternativeName>
        <fullName evidence="18">Apolipoprotein A4</fullName>
    </alternativeName>
</protein>
<evidence type="ECO:0000256" key="2">
    <source>
        <dbReference type="ARBA" id="ARBA00008788"/>
    </source>
</evidence>
<dbReference type="GO" id="GO:0033344">
    <property type="term" value="P:cholesterol efflux"/>
    <property type="evidence" value="ECO:0007669"/>
    <property type="project" value="TreeGrafter"/>
</dbReference>
<dbReference type="GO" id="GO:0060228">
    <property type="term" value="F:phosphatidylcholine-sterol O-acyltransferase activator activity"/>
    <property type="evidence" value="ECO:0007669"/>
    <property type="project" value="TreeGrafter"/>
</dbReference>
<dbReference type="GO" id="GO:0034361">
    <property type="term" value="C:very-low-density lipoprotein particle"/>
    <property type="evidence" value="ECO:0007669"/>
    <property type="project" value="TreeGrafter"/>
</dbReference>
<sequence length="333" mass="37846">MLMPPGLVKVLLGLWMYLSPPPLYSALQVLPRKLLQQHSSVTFNRRGVLRYLNIPVRESSNVSMAAMQNQTLKPCRAMRSIVIFVFVLFTSCHGKALRQGVAKPDLDLLTDAFWDYVAKATLTAEDTLKMIRQSELGQEVNSRISKSSDAINQYTVAVRGQVTPLTQELLDKLSQEAEQLKVRLEQDLSSLKSQLEPYAEELRMEVQKQVEQLKQNVAPYSEALDAHTLRATLLQKSEELRGSLEKSVKQLESQLGPHTEELKEKMDQHLQDFQKNMAPLAQSIQAQLVQRGQEVERSMVPLAEELKTKLDPYAKDLKTQLTSLWESFTKTQQ</sequence>
<keyword evidence="12" id="KW-0443">Lipid metabolism</keyword>
<evidence type="ECO:0000256" key="3">
    <source>
        <dbReference type="ARBA" id="ARBA00011738"/>
    </source>
</evidence>
<comment type="subcellular location">
    <subcellularLocation>
        <location evidence="1">Secreted</location>
    </subcellularLocation>
</comment>
<dbReference type="GO" id="GO:0042627">
    <property type="term" value="C:chylomicron"/>
    <property type="evidence" value="ECO:0007669"/>
    <property type="project" value="UniProtKB-KW"/>
</dbReference>
<evidence type="ECO:0000256" key="9">
    <source>
        <dbReference type="ARBA" id="ARBA00022737"/>
    </source>
</evidence>
<keyword evidence="11" id="KW-0445">Lipid transport</keyword>
<evidence type="ECO:0000313" key="22">
    <source>
        <dbReference type="RefSeq" id="XP_030644466.1"/>
    </source>
</evidence>
<evidence type="ECO:0000256" key="13">
    <source>
        <dbReference type="ARBA" id="ARBA00023166"/>
    </source>
</evidence>
<comment type="function">
    <text evidence="15">Participates in the reverse transport of cholesterol from tissues to the liver for excretion by promoting cholesterol efflux from tissues and by acting as a cofactor for the lecithin cholesterol acyltransferase (LCAT).</text>
</comment>
<comment type="subunit">
    <text evidence="3">Homodimer.</text>
</comment>
<dbReference type="GO" id="GO:0034364">
    <property type="term" value="C:high-density lipoprotein particle"/>
    <property type="evidence" value="ECO:0007669"/>
    <property type="project" value="UniProtKB-KW"/>
</dbReference>
<keyword evidence="9" id="KW-0677">Repeat</keyword>
<keyword evidence="21" id="KW-1185">Reference proteome</keyword>